<dbReference type="Pfam" id="PF07686">
    <property type="entry name" value="V-set"/>
    <property type="match status" value="1"/>
</dbReference>
<keyword evidence="8" id="KW-0472">Membrane</keyword>
<evidence type="ECO:0000256" key="1">
    <source>
        <dbReference type="ARBA" id="ARBA00004236"/>
    </source>
</evidence>
<dbReference type="PANTHER" id="PTHR23266">
    <property type="entry name" value="IMMUNOGLOBULIN HEAVY CHAIN"/>
    <property type="match status" value="1"/>
</dbReference>
<evidence type="ECO:0000256" key="2">
    <source>
        <dbReference type="ARBA" id="ARBA00004613"/>
    </source>
</evidence>
<evidence type="ECO:0000256" key="9">
    <source>
        <dbReference type="ARBA" id="ARBA00023157"/>
    </source>
</evidence>
<keyword evidence="15" id="KW-1185">Reference proteome</keyword>
<dbReference type="InterPro" id="IPR013783">
    <property type="entry name" value="Ig-like_fold"/>
</dbReference>
<evidence type="ECO:0000256" key="10">
    <source>
        <dbReference type="ARBA" id="ARBA00023319"/>
    </source>
</evidence>
<dbReference type="InterPro" id="IPR007110">
    <property type="entry name" value="Ig-like_dom"/>
</dbReference>
<dbReference type="GO" id="GO:0019814">
    <property type="term" value="C:immunoglobulin complex"/>
    <property type="evidence" value="ECO:0007669"/>
    <property type="project" value="UniProtKB-KW"/>
</dbReference>
<dbReference type="PROSITE" id="PS50835">
    <property type="entry name" value="IG_LIKE"/>
    <property type="match status" value="1"/>
</dbReference>
<dbReference type="FunFam" id="2.60.40.10:FF:001072">
    <property type="entry name" value="Immunoglobulin heavy variable V1-24"/>
    <property type="match status" value="1"/>
</dbReference>
<dbReference type="InterPro" id="IPR050199">
    <property type="entry name" value="IgHV"/>
</dbReference>
<keyword evidence="10" id="KW-0393">Immunoglobulin domain</keyword>
<dbReference type="AlphaFoldDB" id="A0A3B3ZTI9"/>
<evidence type="ECO:0000259" key="13">
    <source>
        <dbReference type="PROSITE" id="PS50835"/>
    </source>
</evidence>
<dbReference type="GO" id="GO:0005576">
    <property type="term" value="C:extracellular region"/>
    <property type="evidence" value="ECO:0007669"/>
    <property type="project" value="UniProtKB-SubCell"/>
</dbReference>
<dbReference type="SMART" id="SM00406">
    <property type="entry name" value="IGv"/>
    <property type="match status" value="1"/>
</dbReference>
<evidence type="ECO:0000256" key="3">
    <source>
        <dbReference type="ARBA" id="ARBA00022475"/>
    </source>
</evidence>
<evidence type="ECO:0000256" key="12">
    <source>
        <dbReference type="SAM" id="SignalP"/>
    </source>
</evidence>
<feature type="chain" id="PRO_5017371668" description="Ig-like domain-containing protein" evidence="12">
    <location>
        <begin position="21"/>
        <end position="115"/>
    </location>
</feature>
<keyword evidence="3" id="KW-1003">Cell membrane</keyword>
<reference evidence="14" key="2">
    <citation type="submission" date="2025-09" db="UniProtKB">
        <authorList>
            <consortium name="Ensembl"/>
        </authorList>
    </citation>
    <scope>IDENTIFICATION</scope>
</reference>
<comment type="subcellular location">
    <subcellularLocation>
        <location evidence="1">Cell membrane</location>
    </subcellularLocation>
    <subcellularLocation>
        <location evidence="2">Secreted</location>
    </subcellularLocation>
</comment>
<evidence type="ECO:0000256" key="4">
    <source>
        <dbReference type="ARBA" id="ARBA00022525"/>
    </source>
</evidence>
<evidence type="ECO:0000313" key="14">
    <source>
        <dbReference type="Ensembl" id="ENSPMGP00000007850.1"/>
    </source>
</evidence>
<proteinExistence type="predicted"/>
<reference evidence="14" key="1">
    <citation type="submission" date="2025-08" db="UniProtKB">
        <authorList>
            <consortium name="Ensembl"/>
        </authorList>
    </citation>
    <scope>IDENTIFICATION</scope>
</reference>
<accession>A0A3B3ZTI9</accession>
<evidence type="ECO:0000256" key="8">
    <source>
        <dbReference type="ARBA" id="ARBA00023136"/>
    </source>
</evidence>
<protein>
    <recommendedName>
        <fullName evidence="13">Ig-like domain-containing protein</fullName>
    </recommendedName>
</protein>
<dbReference type="SUPFAM" id="SSF48726">
    <property type="entry name" value="Immunoglobulin"/>
    <property type="match status" value="1"/>
</dbReference>
<keyword evidence="9" id="KW-1015">Disulfide bond</keyword>
<dbReference type="Proteomes" id="UP000261520">
    <property type="component" value="Unplaced"/>
</dbReference>
<evidence type="ECO:0000256" key="5">
    <source>
        <dbReference type="ARBA" id="ARBA00022729"/>
    </source>
</evidence>
<keyword evidence="6" id="KW-0391">Immunity</keyword>
<evidence type="ECO:0000256" key="11">
    <source>
        <dbReference type="ARBA" id="ARBA00043265"/>
    </source>
</evidence>
<feature type="domain" description="Ig-like" evidence="13">
    <location>
        <begin position="29"/>
        <end position="115"/>
    </location>
</feature>
<organism evidence="14 15">
    <name type="scientific">Periophthalmus magnuspinnatus</name>
    <dbReference type="NCBI Taxonomy" id="409849"/>
    <lineage>
        <taxon>Eukaryota</taxon>
        <taxon>Metazoa</taxon>
        <taxon>Chordata</taxon>
        <taxon>Craniata</taxon>
        <taxon>Vertebrata</taxon>
        <taxon>Euteleostomi</taxon>
        <taxon>Actinopterygii</taxon>
        <taxon>Neopterygii</taxon>
        <taxon>Teleostei</taxon>
        <taxon>Neoteleostei</taxon>
        <taxon>Acanthomorphata</taxon>
        <taxon>Gobiaria</taxon>
        <taxon>Gobiiformes</taxon>
        <taxon>Gobioidei</taxon>
        <taxon>Gobiidae</taxon>
        <taxon>Oxudercinae</taxon>
        <taxon>Periophthalmus</taxon>
    </lineage>
</organism>
<evidence type="ECO:0000256" key="7">
    <source>
        <dbReference type="ARBA" id="ARBA00023130"/>
    </source>
</evidence>
<keyword evidence="11" id="KW-1280">Immunoglobulin</keyword>
<dbReference type="InterPro" id="IPR036179">
    <property type="entry name" value="Ig-like_dom_sf"/>
</dbReference>
<dbReference type="GO" id="GO:0002250">
    <property type="term" value="P:adaptive immune response"/>
    <property type="evidence" value="ECO:0007669"/>
    <property type="project" value="UniProtKB-KW"/>
</dbReference>
<keyword evidence="5 12" id="KW-0732">Signal</keyword>
<feature type="signal peptide" evidence="12">
    <location>
        <begin position="1"/>
        <end position="20"/>
    </location>
</feature>
<sequence length="115" mass="13216">WLVLWRISWIFCSLIIRLEQESSLVKRAGESVKMSCVTSGFSMTSYYIHWIRQRPGQGLEWIGRMNAGSNDAIYASAFQQRFTLTENVPSSTQYMEITGLTAEDTAVYYCARRAQ</sequence>
<dbReference type="Ensembl" id="ENSPMGT00000008356.1">
    <property type="protein sequence ID" value="ENSPMGP00000007850.1"/>
    <property type="gene ID" value="ENSPMGG00000006515.1"/>
</dbReference>
<dbReference type="InterPro" id="IPR013106">
    <property type="entry name" value="Ig_V-set"/>
</dbReference>
<evidence type="ECO:0000256" key="6">
    <source>
        <dbReference type="ARBA" id="ARBA00022859"/>
    </source>
</evidence>
<keyword evidence="4" id="KW-0964">Secreted</keyword>
<evidence type="ECO:0000313" key="15">
    <source>
        <dbReference type="Proteomes" id="UP000261520"/>
    </source>
</evidence>
<dbReference type="Gene3D" id="2.60.40.10">
    <property type="entry name" value="Immunoglobulins"/>
    <property type="match status" value="1"/>
</dbReference>
<dbReference type="GO" id="GO:0005886">
    <property type="term" value="C:plasma membrane"/>
    <property type="evidence" value="ECO:0007669"/>
    <property type="project" value="UniProtKB-SubCell"/>
</dbReference>
<dbReference type="STRING" id="409849.ENSPMGP00000007850"/>
<keyword evidence="7" id="KW-1064">Adaptive immunity</keyword>
<name>A0A3B3ZTI9_9GOBI</name>